<dbReference type="PROSITE" id="PS50110">
    <property type="entry name" value="RESPONSE_REGULATORY"/>
    <property type="match status" value="1"/>
</dbReference>
<sequence length="130" mass="15027">MAYKKFLQIDDDLDDCELFMEALNAVSHSSYTGINDPVEAYQKLLMMEIKPDVIFLDLNMPVMSGLELLTEIKKQDVLQQIPIIIFSTSQLEDIKREAKQLGAHDYISKPNNFNDLKQILRKYAYESKHA</sequence>
<dbReference type="EMBL" id="FRBX01000001">
    <property type="protein sequence ID" value="SHL58591.1"/>
    <property type="molecule type" value="Genomic_DNA"/>
</dbReference>
<evidence type="ECO:0000313" key="6">
    <source>
        <dbReference type="Proteomes" id="UP000184216"/>
    </source>
</evidence>
<dbReference type="RefSeq" id="WP_073393951.1">
    <property type="nucleotide sequence ID" value="NZ_CP130042.1"/>
</dbReference>
<protein>
    <submittedName>
        <fullName evidence="5">Response regulator receiver domain-containing protein</fullName>
    </submittedName>
</protein>
<dbReference type="PANTHER" id="PTHR44591">
    <property type="entry name" value="STRESS RESPONSE REGULATOR PROTEIN 1"/>
    <property type="match status" value="1"/>
</dbReference>
<organism evidence="4 7">
    <name type="scientific">Flavobacterium pectinovorum</name>
    <dbReference type="NCBI Taxonomy" id="29533"/>
    <lineage>
        <taxon>Bacteria</taxon>
        <taxon>Pseudomonadati</taxon>
        <taxon>Bacteroidota</taxon>
        <taxon>Flavobacteriia</taxon>
        <taxon>Flavobacteriales</taxon>
        <taxon>Flavobacteriaceae</taxon>
        <taxon>Flavobacterium</taxon>
    </lineage>
</organism>
<evidence type="ECO:0000259" key="3">
    <source>
        <dbReference type="PROSITE" id="PS50110"/>
    </source>
</evidence>
<dbReference type="Proteomes" id="UP000198431">
    <property type="component" value="Unassembled WGS sequence"/>
</dbReference>
<dbReference type="Gene3D" id="3.40.50.2300">
    <property type="match status" value="1"/>
</dbReference>
<proteinExistence type="predicted"/>
<accession>A0AB36P0G9</accession>
<evidence type="ECO:0000313" key="5">
    <source>
        <dbReference type="EMBL" id="SHL58591.1"/>
    </source>
</evidence>
<feature type="modified residue" description="4-aspartylphosphate" evidence="2">
    <location>
        <position position="57"/>
    </location>
</feature>
<dbReference type="EMBL" id="MUHB01000010">
    <property type="protein sequence ID" value="OXB04449.1"/>
    <property type="molecule type" value="Genomic_DNA"/>
</dbReference>
<dbReference type="InterPro" id="IPR001789">
    <property type="entry name" value="Sig_transdc_resp-reg_receiver"/>
</dbReference>
<dbReference type="Proteomes" id="UP000184216">
    <property type="component" value="Unassembled WGS sequence"/>
</dbReference>
<feature type="domain" description="Response regulatory" evidence="3">
    <location>
        <begin position="5"/>
        <end position="124"/>
    </location>
</feature>
<comment type="caution">
    <text evidence="4">The sequence shown here is derived from an EMBL/GenBank/DDBJ whole genome shotgun (WGS) entry which is preliminary data.</text>
</comment>
<name>A0AB36P0G9_9FLAO</name>
<evidence type="ECO:0000256" key="1">
    <source>
        <dbReference type="ARBA" id="ARBA00022553"/>
    </source>
</evidence>
<reference evidence="4 7" key="1">
    <citation type="submission" date="2016-11" db="EMBL/GenBank/DDBJ databases">
        <title>Whole genomes of Flavobacteriaceae.</title>
        <authorList>
            <person name="Stine C."/>
            <person name="Li C."/>
            <person name="Tadesse D."/>
        </authorList>
    </citation>
    <scope>NUCLEOTIDE SEQUENCE [LARGE SCALE GENOMIC DNA]</scope>
    <source>
        <strain evidence="4 7">ATCC 19366</strain>
    </source>
</reference>
<evidence type="ECO:0000313" key="4">
    <source>
        <dbReference type="EMBL" id="OXB04449.1"/>
    </source>
</evidence>
<dbReference type="InterPro" id="IPR050595">
    <property type="entry name" value="Bact_response_regulator"/>
</dbReference>
<dbReference type="SMART" id="SM00448">
    <property type="entry name" value="REC"/>
    <property type="match status" value="1"/>
</dbReference>
<evidence type="ECO:0000256" key="2">
    <source>
        <dbReference type="PROSITE-ProRule" id="PRU00169"/>
    </source>
</evidence>
<gene>
    <name evidence="4" type="ORF">B0A72_13215</name>
    <name evidence="5" type="ORF">SAMN05444387_0996</name>
</gene>
<reference evidence="5 6" key="2">
    <citation type="submission" date="2016-11" db="EMBL/GenBank/DDBJ databases">
        <authorList>
            <person name="Varghese N."/>
            <person name="Submissions S."/>
        </authorList>
    </citation>
    <scope>NUCLEOTIDE SEQUENCE [LARGE SCALE GENOMIC DNA]</scope>
    <source>
        <strain evidence="5 6">DSM 6368</strain>
    </source>
</reference>
<dbReference type="Pfam" id="PF00072">
    <property type="entry name" value="Response_reg"/>
    <property type="match status" value="1"/>
</dbReference>
<dbReference type="AlphaFoldDB" id="A0AB36P0G9"/>
<dbReference type="PANTHER" id="PTHR44591:SF3">
    <property type="entry name" value="RESPONSE REGULATORY DOMAIN-CONTAINING PROTEIN"/>
    <property type="match status" value="1"/>
</dbReference>
<evidence type="ECO:0000313" key="7">
    <source>
        <dbReference type="Proteomes" id="UP000198431"/>
    </source>
</evidence>
<dbReference type="SUPFAM" id="SSF52172">
    <property type="entry name" value="CheY-like"/>
    <property type="match status" value="1"/>
</dbReference>
<keyword evidence="1 2" id="KW-0597">Phosphoprotein</keyword>
<dbReference type="InterPro" id="IPR011006">
    <property type="entry name" value="CheY-like_superfamily"/>
</dbReference>
<dbReference type="GO" id="GO:0000160">
    <property type="term" value="P:phosphorelay signal transduction system"/>
    <property type="evidence" value="ECO:0007669"/>
    <property type="project" value="InterPro"/>
</dbReference>
<keyword evidence="6" id="KW-1185">Reference proteome</keyword>